<dbReference type="EC" id="6.3.5.-" evidence="2"/>
<dbReference type="Pfam" id="PF01425">
    <property type="entry name" value="Amidase"/>
    <property type="match status" value="1"/>
</dbReference>
<evidence type="ECO:0000259" key="1">
    <source>
        <dbReference type="Pfam" id="PF01425"/>
    </source>
</evidence>
<dbReference type="InterPro" id="IPR023631">
    <property type="entry name" value="Amidase_dom"/>
</dbReference>
<reference evidence="3" key="2">
    <citation type="submission" date="2016-04" db="EMBL/GenBank/DDBJ databases">
        <title>First Complete Genome Sequence of a Subdivision 6 Acidobacterium.</title>
        <authorList>
            <person name="Huang S."/>
            <person name="Vieira S."/>
            <person name="Bunk B."/>
            <person name="Riedel T."/>
            <person name="Sproeer C."/>
            <person name="Overmann J."/>
        </authorList>
    </citation>
    <scope>NUCLEOTIDE SEQUENCE [LARGE SCALE GENOMIC DNA]</scope>
    <source>
        <strain evidence="3">DSM 100886 HEG_-6_39</strain>
    </source>
</reference>
<dbReference type="SUPFAM" id="SSF75304">
    <property type="entry name" value="Amidase signature (AS) enzymes"/>
    <property type="match status" value="1"/>
</dbReference>
<dbReference type="OrthoDB" id="9811471at2"/>
<dbReference type="AlphaFoldDB" id="A0A143PSJ6"/>
<protein>
    <submittedName>
        <fullName evidence="2">Glutamyl-tRNA(Gln) amidotransferase subunit A</fullName>
        <ecNumber evidence="2">6.3.5.-</ecNumber>
    </submittedName>
</protein>
<keyword evidence="2" id="KW-0436">Ligase</keyword>
<gene>
    <name evidence="2" type="primary">gatA_6</name>
    <name evidence="2" type="ORF">LuPra_04025</name>
</gene>
<dbReference type="Gene3D" id="3.90.1300.10">
    <property type="entry name" value="Amidase signature (AS) domain"/>
    <property type="match status" value="1"/>
</dbReference>
<dbReference type="Proteomes" id="UP000076079">
    <property type="component" value="Chromosome"/>
</dbReference>
<accession>A0A143PSJ6</accession>
<reference evidence="2 3" key="1">
    <citation type="journal article" date="2016" name="Genome Announc.">
        <title>First Complete Genome Sequence of a Subdivision 6 Acidobacterium Strain.</title>
        <authorList>
            <person name="Huang S."/>
            <person name="Vieira S."/>
            <person name="Bunk B."/>
            <person name="Riedel T."/>
            <person name="Sproer C."/>
            <person name="Overmann J."/>
        </authorList>
    </citation>
    <scope>NUCLEOTIDE SEQUENCE [LARGE SCALE GENOMIC DNA]</scope>
    <source>
        <strain evidence="3">DSM 100886 HEG_-6_39</strain>
    </source>
</reference>
<dbReference type="PANTHER" id="PTHR42678">
    <property type="entry name" value="AMIDASE"/>
    <property type="match status" value="1"/>
</dbReference>
<keyword evidence="2" id="KW-0808">Transferase</keyword>
<evidence type="ECO:0000313" key="2">
    <source>
        <dbReference type="EMBL" id="AMY10784.1"/>
    </source>
</evidence>
<dbReference type="EMBL" id="CP015136">
    <property type="protein sequence ID" value="AMY10784.1"/>
    <property type="molecule type" value="Genomic_DNA"/>
</dbReference>
<organism evidence="2 3">
    <name type="scientific">Luteitalea pratensis</name>
    <dbReference type="NCBI Taxonomy" id="1855912"/>
    <lineage>
        <taxon>Bacteria</taxon>
        <taxon>Pseudomonadati</taxon>
        <taxon>Acidobacteriota</taxon>
        <taxon>Vicinamibacteria</taxon>
        <taxon>Vicinamibacterales</taxon>
        <taxon>Vicinamibacteraceae</taxon>
        <taxon>Luteitalea</taxon>
    </lineage>
</organism>
<dbReference type="KEGG" id="abac:LuPra_04025"/>
<proteinExistence type="predicted"/>
<keyword evidence="3" id="KW-1185">Reference proteome</keyword>
<dbReference type="STRING" id="1855912.LuPra_04025"/>
<evidence type="ECO:0000313" key="3">
    <source>
        <dbReference type="Proteomes" id="UP000076079"/>
    </source>
</evidence>
<dbReference type="GO" id="GO:0016874">
    <property type="term" value="F:ligase activity"/>
    <property type="evidence" value="ECO:0007669"/>
    <property type="project" value="UniProtKB-KW"/>
</dbReference>
<dbReference type="GO" id="GO:0016740">
    <property type="term" value="F:transferase activity"/>
    <property type="evidence" value="ECO:0007669"/>
    <property type="project" value="UniProtKB-KW"/>
</dbReference>
<name>A0A143PSJ6_LUTPR</name>
<feature type="domain" description="Amidase" evidence="1">
    <location>
        <begin position="58"/>
        <end position="505"/>
    </location>
</feature>
<dbReference type="PANTHER" id="PTHR42678:SF34">
    <property type="entry name" value="OS04G0183300 PROTEIN"/>
    <property type="match status" value="1"/>
</dbReference>
<sequence length="531" mass="56751">MRSNRALALAMIVVSGVAGGIHGQTLGSTASPVFEVTEATIDDVQAALRDGRVTCRRLVEAYLARIHAYDKAGPALNAVQTINTRALEQADRLDAVFKASGPVGRLHCVPTLVKDQIDTMELPTTHGFVGFKDFLPQSDATVVARLKAAGALIIGKATMGEFASGYISSASGPIRNAYDPRRSASGSSGGTGSGVAASFATIGIGEDTGGSVRGPAAVHALVGLRPTLPLVSRHGMSPSRPSTDTIGPMTRTVRDAAILFDVMVGYDRNDPVTALGVRQIPDTYTSSLRTDGLRKARVGVIREPMNGNTNANADDYRLVRGVVDRAIARMLELGAEVVDNVTIPDVIERLKRTYDGNVFETERAMDAYLRSHSNAPYKSLRDILLSGLVAPARARTLMETIGKSPDDLGYAQVLRNQDDLRQLVFTLMADLRVDVLMYATFDHLPGIIADDAMTRTVLPDTAGLGNNRRLSPVLGFPAIAVPAGLIGDLPVGIEFMARPFGESDLFRIAYAFEQGTHHRRKPPLTPALTGR</sequence>
<dbReference type="InterPro" id="IPR036928">
    <property type="entry name" value="AS_sf"/>
</dbReference>